<dbReference type="OrthoDB" id="3214149at2759"/>
<dbReference type="AlphaFoldDB" id="A0A2G9RK62"/>
<evidence type="ECO:0000313" key="1">
    <source>
        <dbReference type="EMBL" id="PIO27593.1"/>
    </source>
</evidence>
<organism evidence="1">
    <name type="scientific">Aquarana catesbeiana</name>
    <name type="common">American bullfrog</name>
    <name type="synonym">Rana catesbeiana</name>
    <dbReference type="NCBI Taxonomy" id="8400"/>
    <lineage>
        <taxon>Eukaryota</taxon>
        <taxon>Metazoa</taxon>
        <taxon>Chordata</taxon>
        <taxon>Craniata</taxon>
        <taxon>Vertebrata</taxon>
        <taxon>Euteleostomi</taxon>
        <taxon>Amphibia</taxon>
        <taxon>Batrachia</taxon>
        <taxon>Anura</taxon>
        <taxon>Neobatrachia</taxon>
        <taxon>Ranoidea</taxon>
        <taxon>Ranidae</taxon>
        <taxon>Aquarana</taxon>
    </lineage>
</organism>
<gene>
    <name evidence="1" type="ORF">AB205_0095330</name>
</gene>
<sequence>MSIYTDRLFFSLSCSPPGLSGSPVISDISLIRLSPHAVSAAEFGHAHHYVNPHMEHYLRSVHGSPTLSMISAARGLSPAEVAHEHLKERGIFGIAPPPPGVNPADYYHQMTLLASHPSPYGELLLQGGAVGAGGHLHDYLTPMDGKWLPNELYFWLFALFRSVKPNLRNVFEAILLVSSEHRCPQT</sequence>
<accession>A0A2G9RK62</accession>
<name>A0A2G9RK62_AQUCT</name>
<dbReference type="EMBL" id="KV938234">
    <property type="protein sequence ID" value="PIO27593.1"/>
    <property type="molecule type" value="Genomic_DNA"/>
</dbReference>
<protein>
    <submittedName>
        <fullName evidence="1">Uncharacterized protein</fullName>
    </submittedName>
</protein>
<proteinExistence type="predicted"/>
<reference evidence="1" key="1">
    <citation type="submission" date="2017-08" db="EMBL/GenBank/DDBJ databases">
        <title>Assembly of the North American Bullfrog Genome.</title>
        <authorList>
            <person name="Warren R.L."/>
            <person name="Vandervalk B.P."/>
            <person name="Kucuk E."/>
            <person name="Birol I."/>
            <person name="Helbing C."/>
            <person name="Pandoh P."/>
            <person name="Behsaz B."/>
            <person name="Mohamadi H."/>
            <person name="Chu J."/>
            <person name="Jackman S."/>
            <person name="Hammond S.A."/>
            <person name="Veldhoen N."/>
            <person name="Kirk H."/>
            <person name="Zhao Y."/>
            <person name="Coope R."/>
            <person name="Pleasance S."/>
            <person name="Moore R."/>
            <person name="Holt R."/>
        </authorList>
    </citation>
    <scope>NUCLEOTIDE SEQUENCE</scope>
    <source>
        <strain evidence="1">Bruno</strain>
        <tissue evidence="1">Liver</tissue>
    </source>
</reference>